<proteinExistence type="inferred from homology"/>
<dbReference type="EMBL" id="BOMQ01000077">
    <property type="protein sequence ID" value="GIE52986.1"/>
    <property type="molecule type" value="Genomic_DNA"/>
</dbReference>
<dbReference type="SUPFAM" id="SSF53756">
    <property type="entry name" value="UDP-Glycosyltransferase/glycogen phosphorylase"/>
    <property type="match status" value="1"/>
</dbReference>
<dbReference type="Proteomes" id="UP000647172">
    <property type="component" value="Unassembled WGS sequence"/>
</dbReference>
<dbReference type="InterPro" id="IPR010610">
    <property type="entry name" value="EryCIII-like_C"/>
</dbReference>
<dbReference type="RefSeq" id="WP_203774739.1">
    <property type="nucleotide sequence ID" value="NZ_BAAAYJ010000040.1"/>
</dbReference>
<evidence type="ECO:0000259" key="4">
    <source>
        <dbReference type="Pfam" id="PF06722"/>
    </source>
</evidence>
<dbReference type="GO" id="GO:0008194">
    <property type="term" value="F:UDP-glycosyltransferase activity"/>
    <property type="evidence" value="ECO:0007669"/>
    <property type="project" value="InterPro"/>
</dbReference>
<dbReference type="Pfam" id="PF06722">
    <property type="entry name" value="EryCIII-like_C"/>
    <property type="match status" value="1"/>
</dbReference>
<evidence type="ECO:0000256" key="1">
    <source>
        <dbReference type="ARBA" id="ARBA00006962"/>
    </source>
</evidence>
<feature type="domain" description="Erythromycin biosynthesis protein CIII-like C-terminal" evidence="4">
    <location>
        <begin position="239"/>
        <end position="378"/>
    </location>
</feature>
<dbReference type="AlphaFoldDB" id="A0A919MPV1"/>
<organism evidence="6 7">
    <name type="scientific">Actinoplanes nipponensis</name>
    <dbReference type="NCBI Taxonomy" id="135950"/>
    <lineage>
        <taxon>Bacteria</taxon>
        <taxon>Bacillati</taxon>
        <taxon>Actinomycetota</taxon>
        <taxon>Actinomycetes</taxon>
        <taxon>Micromonosporales</taxon>
        <taxon>Micromonosporaceae</taxon>
        <taxon>Actinoplanes</taxon>
    </lineage>
</organism>
<feature type="domain" description="Erythromycin biosynthesis protein CIII-like N-terminal" evidence="5">
    <location>
        <begin position="23"/>
        <end position="138"/>
    </location>
</feature>
<keyword evidence="2" id="KW-0328">Glycosyltransferase</keyword>
<dbReference type="InterPro" id="IPR002213">
    <property type="entry name" value="UDP_glucos_trans"/>
</dbReference>
<dbReference type="PANTHER" id="PTHR48050">
    <property type="entry name" value="STEROL 3-BETA-GLUCOSYLTRANSFERASE"/>
    <property type="match status" value="1"/>
</dbReference>
<dbReference type="PANTHER" id="PTHR48050:SF13">
    <property type="entry name" value="STEROL 3-BETA-GLUCOSYLTRANSFERASE UGT80A2"/>
    <property type="match status" value="1"/>
</dbReference>
<dbReference type="CDD" id="cd03784">
    <property type="entry name" value="GT1_Gtf-like"/>
    <property type="match status" value="1"/>
</dbReference>
<evidence type="ECO:0000313" key="7">
    <source>
        <dbReference type="Proteomes" id="UP000647172"/>
    </source>
</evidence>
<dbReference type="GO" id="GO:0017000">
    <property type="term" value="P:antibiotic biosynthetic process"/>
    <property type="evidence" value="ECO:0007669"/>
    <property type="project" value="UniProtKB-ARBA"/>
</dbReference>
<evidence type="ECO:0000256" key="2">
    <source>
        <dbReference type="ARBA" id="ARBA00022676"/>
    </source>
</evidence>
<comment type="caution">
    <text evidence="6">The sequence shown here is derived from an EMBL/GenBank/DDBJ whole genome shotgun (WGS) entry which is preliminary data.</text>
</comment>
<accession>A0A919MPV1</accession>
<keyword evidence="7" id="KW-1185">Reference proteome</keyword>
<dbReference type="InterPro" id="IPR048284">
    <property type="entry name" value="EryCIII-like_N"/>
</dbReference>
<reference evidence="6" key="1">
    <citation type="submission" date="2021-01" db="EMBL/GenBank/DDBJ databases">
        <title>Whole genome shotgun sequence of Actinoplanes nipponensis NBRC 14063.</title>
        <authorList>
            <person name="Komaki H."/>
            <person name="Tamura T."/>
        </authorList>
    </citation>
    <scope>NUCLEOTIDE SEQUENCE</scope>
    <source>
        <strain evidence="6">NBRC 14063</strain>
    </source>
</reference>
<comment type="similarity">
    <text evidence="1">Belongs to the glycosyltransferase 28 family.</text>
</comment>
<gene>
    <name evidence="6" type="ORF">Ani05nite_65200</name>
</gene>
<evidence type="ECO:0000256" key="3">
    <source>
        <dbReference type="ARBA" id="ARBA00022679"/>
    </source>
</evidence>
<sequence>MRVLFSTWPAHGHLLPLLPLIRAAQHAGHEVVVASGAEGVAEARRRGLTTWDVGPSRAEADAAFRDRVPNLGAIPPEQRMATVISGMFGAAAFTRAAQLVPRALEWKPDLVVHPITELAGAVAAARTGARHAVHGLGPLPGEAWDWFGARLGELSNAWDVPELPAAILDVPYLDNCPPGLQADAVRAFGNRRPLRPTSGEVLPGEHLPWDPDKLPHERSVHLTLGTLFFGATEVFRTALAGLAELPVNVLVTAGPGSDPGRFGAQPANVFVTDFAPHALLLPHCSGLVTQGGASTIVAALCHGLPHLILPQGADQFANSATAERAGVALVVPPADLTPEAVAGAAARLLEDPALTRRARTIQAEINEMPDAADVLAELTDARR</sequence>
<evidence type="ECO:0000259" key="5">
    <source>
        <dbReference type="Pfam" id="PF21036"/>
    </source>
</evidence>
<evidence type="ECO:0000313" key="6">
    <source>
        <dbReference type="EMBL" id="GIE52986.1"/>
    </source>
</evidence>
<protein>
    <submittedName>
        <fullName evidence="6">Glycosyl transferase</fullName>
    </submittedName>
</protein>
<dbReference type="Gene3D" id="3.40.50.2000">
    <property type="entry name" value="Glycogen Phosphorylase B"/>
    <property type="match status" value="2"/>
</dbReference>
<dbReference type="GO" id="GO:0016758">
    <property type="term" value="F:hexosyltransferase activity"/>
    <property type="evidence" value="ECO:0007669"/>
    <property type="project" value="UniProtKB-ARBA"/>
</dbReference>
<dbReference type="Pfam" id="PF21036">
    <property type="entry name" value="EryCIII-like_N"/>
    <property type="match status" value="1"/>
</dbReference>
<dbReference type="InterPro" id="IPR050426">
    <property type="entry name" value="Glycosyltransferase_28"/>
</dbReference>
<keyword evidence="3 6" id="KW-0808">Transferase</keyword>
<name>A0A919MPV1_9ACTN</name>